<keyword evidence="1" id="KW-0004">4Fe-4S</keyword>
<dbReference type="InterPro" id="IPR051460">
    <property type="entry name" value="HdrC_iron-sulfur_subunit"/>
</dbReference>
<dbReference type="InterPro" id="IPR009051">
    <property type="entry name" value="Helical_ferredxn"/>
</dbReference>
<evidence type="ECO:0000256" key="4">
    <source>
        <dbReference type="ARBA" id="ARBA00023004"/>
    </source>
</evidence>
<dbReference type="AlphaFoldDB" id="A0A239CW48"/>
<name>A0A239CW48_9BACT</name>
<keyword evidence="3" id="KW-0560">Oxidoreductase</keyword>
<reference evidence="6 7" key="1">
    <citation type="submission" date="2017-06" db="EMBL/GenBank/DDBJ databases">
        <authorList>
            <person name="Kim H.J."/>
            <person name="Triplett B.A."/>
        </authorList>
    </citation>
    <scope>NUCLEOTIDE SEQUENCE [LARGE SCALE GENOMIC DNA]</scope>
    <source>
        <strain evidence="6 7">DSM 13116</strain>
    </source>
</reference>
<proteinExistence type="predicted"/>
<evidence type="ECO:0000256" key="2">
    <source>
        <dbReference type="ARBA" id="ARBA00022723"/>
    </source>
</evidence>
<dbReference type="GO" id="GO:0046872">
    <property type="term" value="F:metal ion binding"/>
    <property type="evidence" value="ECO:0007669"/>
    <property type="project" value="UniProtKB-KW"/>
</dbReference>
<dbReference type="RefSeq" id="WP_179217086.1">
    <property type="nucleotide sequence ID" value="NZ_FZOC01000009.1"/>
</dbReference>
<keyword evidence="2" id="KW-0479">Metal-binding</keyword>
<protein>
    <submittedName>
        <fullName evidence="6">Heterodisulfide reductase subunit C</fullName>
    </submittedName>
</protein>
<keyword evidence="4" id="KW-0408">Iron</keyword>
<keyword evidence="7" id="KW-1185">Reference proteome</keyword>
<dbReference type="Pfam" id="PF13534">
    <property type="entry name" value="Fer4_17"/>
    <property type="match status" value="1"/>
</dbReference>
<dbReference type="GO" id="GO:0016491">
    <property type="term" value="F:oxidoreductase activity"/>
    <property type="evidence" value="ECO:0007669"/>
    <property type="project" value="UniProtKB-KW"/>
</dbReference>
<dbReference type="Gene3D" id="1.10.1060.10">
    <property type="entry name" value="Alpha-helical ferredoxin"/>
    <property type="match status" value="1"/>
</dbReference>
<evidence type="ECO:0000256" key="5">
    <source>
        <dbReference type="ARBA" id="ARBA00023014"/>
    </source>
</evidence>
<evidence type="ECO:0000313" key="6">
    <source>
        <dbReference type="EMBL" id="SNS24129.1"/>
    </source>
</evidence>
<dbReference type="PANTHER" id="PTHR43255:SF1">
    <property type="entry name" value="IRON-SULFUR-BINDING OXIDOREDUCTASE FADF-RELATED"/>
    <property type="match status" value="1"/>
</dbReference>
<dbReference type="GO" id="GO:0051539">
    <property type="term" value="F:4 iron, 4 sulfur cluster binding"/>
    <property type="evidence" value="ECO:0007669"/>
    <property type="project" value="UniProtKB-KW"/>
</dbReference>
<dbReference type="GO" id="GO:0005886">
    <property type="term" value="C:plasma membrane"/>
    <property type="evidence" value="ECO:0007669"/>
    <property type="project" value="TreeGrafter"/>
</dbReference>
<dbReference type="SUPFAM" id="SSF46548">
    <property type="entry name" value="alpha-helical ferredoxin"/>
    <property type="match status" value="1"/>
</dbReference>
<evidence type="ECO:0000256" key="3">
    <source>
        <dbReference type="ARBA" id="ARBA00023002"/>
    </source>
</evidence>
<dbReference type="InterPro" id="IPR017900">
    <property type="entry name" value="4Fe4S_Fe_S_CS"/>
</dbReference>
<evidence type="ECO:0000313" key="7">
    <source>
        <dbReference type="Proteomes" id="UP000198324"/>
    </source>
</evidence>
<dbReference type="PROSITE" id="PS00198">
    <property type="entry name" value="4FE4S_FER_1"/>
    <property type="match status" value="1"/>
</dbReference>
<accession>A0A239CW48</accession>
<dbReference type="Proteomes" id="UP000198324">
    <property type="component" value="Unassembled WGS sequence"/>
</dbReference>
<evidence type="ECO:0000256" key="1">
    <source>
        <dbReference type="ARBA" id="ARBA00022485"/>
    </source>
</evidence>
<keyword evidence="5" id="KW-0411">Iron-sulfur</keyword>
<organism evidence="6 7">
    <name type="scientific">Humidesulfovibrio mexicanus</name>
    <dbReference type="NCBI Taxonomy" id="147047"/>
    <lineage>
        <taxon>Bacteria</taxon>
        <taxon>Pseudomonadati</taxon>
        <taxon>Thermodesulfobacteriota</taxon>
        <taxon>Desulfovibrionia</taxon>
        <taxon>Desulfovibrionales</taxon>
        <taxon>Desulfovibrionaceae</taxon>
        <taxon>Humidesulfovibrio</taxon>
    </lineage>
</organism>
<sequence length="211" mass="22816">MSLHAQGQPTTPLDLEARRDLAFMEAVARESGQDLKSCYQCGNCTAGCAYSHDFDIPVHKVMRLVQLGQREEALSCRSIWLCATCQACTTRCPNNIDVARVMDVLRHMARRAGHAPERLVKTFADGFLASVARHGRVFEVGLAAVFALKSGKPLQDACLGPAMLSRGKLSLLPHEPSAQAKAEVAGIFERFARQKARAHGATSAPDTGDGQ</sequence>
<gene>
    <name evidence="6" type="ORF">SAMN04488503_3312</name>
</gene>
<dbReference type="PANTHER" id="PTHR43255">
    <property type="entry name" value="IRON-SULFUR-BINDING OXIDOREDUCTASE FADF-RELATED-RELATED"/>
    <property type="match status" value="1"/>
</dbReference>
<dbReference type="EMBL" id="FZOC01000009">
    <property type="protein sequence ID" value="SNS24129.1"/>
    <property type="molecule type" value="Genomic_DNA"/>
</dbReference>